<reference evidence="10" key="1">
    <citation type="submission" date="2017-09" db="EMBL/GenBank/DDBJ databases">
        <title>Depth-based differentiation of microbial function through sediment-hosted aquifers and enrichment of novel symbionts in the deep terrestrial subsurface.</title>
        <authorList>
            <person name="Probst A.J."/>
            <person name="Ladd B."/>
            <person name="Jarett J.K."/>
            <person name="Geller-Mcgrath D.E."/>
            <person name="Sieber C.M.K."/>
            <person name="Emerson J.B."/>
            <person name="Anantharaman K."/>
            <person name="Thomas B.C."/>
            <person name="Malmstrom R."/>
            <person name="Stieglmeier M."/>
            <person name="Klingl A."/>
            <person name="Woyke T."/>
            <person name="Ryan C.M."/>
            <person name="Banfield J.F."/>
        </authorList>
    </citation>
    <scope>NUCLEOTIDE SEQUENCE [LARGE SCALE GENOMIC DNA]</scope>
</reference>
<evidence type="ECO:0000256" key="2">
    <source>
        <dbReference type="ARBA" id="ARBA00022763"/>
    </source>
</evidence>
<evidence type="ECO:0000313" key="9">
    <source>
        <dbReference type="EMBL" id="PIR69815.1"/>
    </source>
</evidence>
<dbReference type="InterPro" id="IPR023627">
    <property type="entry name" value="Rcmb_RecR"/>
</dbReference>
<protein>
    <recommendedName>
        <fullName evidence="7">Recombination protein RecR</fullName>
    </recommendedName>
</protein>
<dbReference type="Pfam" id="PF21176">
    <property type="entry name" value="RecR_HhH"/>
    <property type="match status" value="1"/>
</dbReference>
<dbReference type="GO" id="GO:0006281">
    <property type="term" value="P:DNA repair"/>
    <property type="evidence" value="ECO:0007669"/>
    <property type="project" value="UniProtKB-UniRule"/>
</dbReference>
<dbReference type="PANTHER" id="PTHR30446:SF0">
    <property type="entry name" value="RECOMBINATION PROTEIN RECR"/>
    <property type="match status" value="1"/>
</dbReference>
<dbReference type="SUPFAM" id="SSF111304">
    <property type="entry name" value="Recombination protein RecR"/>
    <property type="match status" value="1"/>
</dbReference>
<dbReference type="Gene3D" id="3.40.1360.10">
    <property type="match status" value="1"/>
</dbReference>
<dbReference type="InterPro" id="IPR000093">
    <property type="entry name" value="DNA_Rcmb_RecR"/>
</dbReference>
<dbReference type="GO" id="GO:0006310">
    <property type="term" value="P:DNA recombination"/>
    <property type="evidence" value="ECO:0007669"/>
    <property type="project" value="UniProtKB-UniRule"/>
</dbReference>
<evidence type="ECO:0000256" key="4">
    <source>
        <dbReference type="ARBA" id="ARBA00022833"/>
    </source>
</evidence>
<evidence type="ECO:0000256" key="1">
    <source>
        <dbReference type="ARBA" id="ARBA00022723"/>
    </source>
</evidence>
<dbReference type="HAMAP" id="MF_00017">
    <property type="entry name" value="RecR"/>
    <property type="match status" value="1"/>
</dbReference>
<keyword evidence="6 7" id="KW-0234">DNA repair</keyword>
<evidence type="ECO:0000256" key="7">
    <source>
        <dbReference type="HAMAP-Rule" id="MF_00017"/>
    </source>
</evidence>
<dbReference type="EMBL" id="PFCO01000001">
    <property type="protein sequence ID" value="PIR69815.1"/>
    <property type="molecule type" value="Genomic_DNA"/>
</dbReference>
<comment type="similarity">
    <text evidence="7">Belongs to the RecR family.</text>
</comment>
<dbReference type="InterPro" id="IPR006171">
    <property type="entry name" value="TOPRIM_dom"/>
</dbReference>
<evidence type="ECO:0000256" key="5">
    <source>
        <dbReference type="ARBA" id="ARBA00023172"/>
    </source>
</evidence>
<dbReference type="GO" id="GO:0003677">
    <property type="term" value="F:DNA binding"/>
    <property type="evidence" value="ECO:0007669"/>
    <property type="project" value="UniProtKB-UniRule"/>
</dbReference>
<comment type="function">
    <text evidence="7">May play a role in DNA repair. It seems to be involved in an RecBC-independent recombinational process of DNA repair. It may act with RecF and RecO.</text>
</comment>
<dbReference type="GO" id="GO:0008270">
    <property type="term" value="F:zinc ion binding"/>
    <property type="evidence" value="ECO:0007669"/>
    <property type="project" value="UniProtKB-KW"/>
</dbReference>
<dbReference type="Pfam" id="PF13662">
    <property type="entry name" value="Toprim_4"/>
    <property type="match status" value="1"/>
</dbReference>
<name>A0A2H0TG85_9BACT</name>
<comment type="caution">
    <text evidence="7">Lacks conserved residue(s) required for the propagation of feature annotation.</text>
</comment>
<organism evidence="9 10">
    <name type="scientific">Candidatus Niyogibacteria bacterium CG10_big_fil_rev_8_21_14_0_10_46_36</name>
    <dbReference type="NCBI Taxonomy" id="1974726"/>
    <lineage>
        <taxon>Bacteria</taxon>
        <taxon>Candidatus Niyogiibacteriota</taxon>
    </lineage>
</organism>
<accession>A0A2H0TG85</accession>
<keyword evidence="2 7" id="KW-0227">DNA damage</keyword>
<dbReference type="Proteomes" id="UP000231503">
    <property type="component" value="Unassembled WGS sequence"/>
</dbReference>
<evidence type="ECO:0000313" key="10">
    <source>
        <dbReference type="Proteomes" id="UP000231503"/>
    </source>
</evidence>
<evidence type="ECO:0000256" key="3">
    <source>
        <dbReference type="ARBA" id="ARBA00022771"/>
    </source>
</evidence>
<evidence type="ECO:0000256" key="6">
    <source>
        <dbReference type="ARBA" id="ARBA00023204"/>
    </source>
</evidence>
<keyword evidence="3 7" id="KW-0863">Zinc-finger</keyword>
<dbReference type="SMART" id="SM00493">
    <property type="entry name" value="TOPRIM"/>
    <property type="match status" value="1"/>
</dbReference>
<dbReference type="Gene3D" id="1.10.8.420">
    <property type="entry name" value="RecR Domain 1"/>
    <property type="match status" value="1"/>
</dbReference>
<proteinExistence type="inferred from homology"/>
<dbReference type="PANTHER" id="PTHR30446">
    <property type="entry name" value="RECOMBINATION PROTEIN RECR"/>
    <property type="match status" value="1"/>
</dbReference>
<dbReference type="PROSITE" id="PS50880">
    <property type="entry name" value="TOPRIM"/>
    <property type="match status" value="1"/>
</dbReference>
<gene>
    <name evidence="7" type="primary">recR</name>
    <name evidence="9" type="ORF">COU47_00035</name>
</gene>
<keyword evidence="5 7" id="KW-0233">DNA recombination</keyword>
<keyword evidence="1 7" id="KW-0479">Metal-binding</keyword>
<dbReference type="AlphaFoldDB" id="A0A2H0TG85"/>
<sequence length="200" mass="22390">MSSERIEQLVQLLSKLPGLGPRQASRLVYHLLDEKQEYQETLARAIVSLAGVKRCAHCFQAYEGKNNLCLLCASSGRDKSRIMVVEKDMDFSNIERAGVYDGLYHILGGAISPLRPKSQEKLRLRELYNRLAAANGILEVVLATSATPEGDHTARYIEQILEPFTKQKLKITRLGRGLSTGSELEYSDTATFKSAYLNRK</sequence>
<comment type="caution">
    <text evidence="9">The sequence shown here is derived from an EMBL/GenBank/DDBJ whole genome shotgun (WGS) entry which is preliminary data.</text>
</comment>
<feature type="domain" description="Toprim" evidence="8">
    <location>
        <begin position="80"/>
        <end position="179"/>
    </location>
</feature>
<dbReference type="NCBIfam" id="TIGR00615">
    <property type="entry name" value="recR"/>
    <property type="match status" value="1"/>
</dbReference>
<evidence type="ECO:0000259" key="8">
    <source>
        <dbReference type="PROSITE" id="PS50880"/>
    </source>
</evidence>
<keyword evidence="4 7" id="KW-0862">Zinc</keyword>